<dbReference type="InterPro" id="IPR052548">
    <property type="entry name" value="Type_VII_TA_antitoxin"/>
</dbReference>
<dbReference type="RefSeq" id="WP_106290148.1">
    <property type="nucleotide sequence ID" value="NZ_CAWNTC010000141.1"/>
</dbReference>
<dbReference type="Pfam" id="PF18765">
    <property type="entry name" value="Polbeta"/>
    <property type="match status" value="1"/>
</dbReference>
<dbReference type="EMBL" id="PVWJ01000110">
    <property type="protein sequence ID" value="PSB01398.1"/>
    <property type="molecule type" value="Genomic_DNA"/>
</dbReference>
<dbReference type="Proteomes" id="UP000238762">
    <property type="component" value="Unassembled WGS sequence"/>
</dbReference>
<evidence type="ECO:0000259" key="1">
    <source>
        <dbReference type="Pfam" id="PF18765"/>
    </source>
</evidence>
<gene>
    <name evidence="2" type="ORF">C7B64_18590</name>
</gene>
<dbReference type="SUPFAM" id="SSF81301">
    <property type="entry name" value="Nucleotidyltransferase"/>
    <property type="match status" value="1"/>
</dbReference>
<dbReference type="GO" id="GO:0016740">
    <property type="term" value="F:transferase activity"/>
    <property type="evidence" value="ECO:0007669"/>
    <property type="project" value="UniProtKB-KW"/>
</dbReference>
<reference evidence="2 3" key="1">
    <citation type="submission" date="2018-02" db="EMBL/GenBank/DDBJ databases">
        <authorList>
            <person name="Cohen D.B."/>
            <person name="Kent A.D."/>
        </authorList>
    </citation>
    <scope>NUCLEOTIDE SEQUENCE [LARGE SCALE GENOMIC DNA]</scope>
    <source>
        <strain evidence="2 3">CCAP 1448/3</strain>
    </source>
</reference>
<organism evidence="2 3">
    <name type="scientific">Merismopedia glauca CCAP 1448/3</name>
    <dbReference type="NCBI Taxonomy" id="1296344"/>
    <lineage>
        <taxon>Bacteria</taxon>
        <taxon>Bacillati</taxon>
        <taxon>Cyanobacteriota</taxon>
        <taxon>Cyanophyceae</taxon>
        <taxon>Synechococcales</taxon>
        <taxon>Merismopediaceae</taxon>
        <taxon>Merismopedia</taxon>
    </lineage>
</organism>
<dbReference type="CDD" id="cd05403">
    <property type="entry name" value="NT_KNTase_like"/>
    <property type="match status" value="1"/>
</dbReference>
<dbReference type="AlphaFoldDB" id="A0A2T1BZR2"/>
<comment type="caution">
    <text evidence="2">The sequence shown here is derived from an EMBL/GenBank/DDBJ whole genome shotgun (WGS) entry which is preliminary data.</text>
</comment>
<dbReference type="OrthoDB" id="464383at2"/>
<proteinExistence type="predicted"/>
<keyword evidence="3" id="KW-1185">Reference proteome</keyword>
<accession>A0A2T1BZR2</accession>
<dbReference type="PANTHER" id="PTHR33933">
    <property type="entry name" value="NUCLEOTIDYLTRANSFERASE"/>
    <property type="match status" value="1"/>
</dbReference>
<dbReference type="InterPro" id="IPR043519">
    <property type="entry name" value="NT_sf"/>
</dbReference>
<reference evidence="2 3" key="2">
    <citation type="submission" date="2018-03" db="EMBL/GenBank/DDBJ databases">
        <title>The ancient ancestry and fast evolution of plastids.</title>
        <authorList>
            <person name="Moore K.R."/>
            <person name="Magnabosco C."/>
            <person name="Momper L."/>
            <person name="Gold D.A."/>
            <person name="Bosak T."/>
            <person name="Fournier G.P."/>
        </authorList>
    </citation>
    <scope>NUCLEOTIDE SEQUENCE [LARGE SCALE GENOMIC DNA]</scope>
    <source>
        <strain evidence="2 3">CCAP 1448/3</strain>
    </source>
</reference>
<dbReference type="PANTHER" id="PTHR33933:SF1">
    <property type="entry name" value="PROTEIN ADENYLYLTRANSFERASE MNTA-RELATED"/>
    <property type="match status" value="1"/>
</dbReference>
<feature type="domain" description="Polymerase beta nucleotidyltransferase" evidence="1">
    <location>
        <begin position="10"/>
        <end position="111"/>
    </location>
</feature>
<sequence>MPPVTEELLETITQRLVAELNPESILLFGSYAWGEPNKYSDIDLCVIVPDGIPGFNRVQWAIKGREAIADIDADVDVMVKTRSDVETFKKVKASLTRKIVEEGKVLYEPSKANIGANVAQKSPNRSVGSAKVSQ</sequence>
<dbReference type="Gene3D" id="3.30.460.10">
    <property type="entry name" value="Beta Polymerase, domain 2"/>
    <property type="match status" value="1"/>
</dbReference>
<evidence type="ECO:0000313" key="3">
    <source>
        <dbReference type="Proteomes" id="UP000238762"/>
    </source>
</evidence>
<protein>
    <submittedName>
        <fullName evidence="2">Nucleotidyltransferase domain-containing protein</fullName>
    </submittedName>
</protein>
<dbReference type="InterPro" id="IPR041633">
    <property type="entry name" value="Polbeta"/>
</dbReference>
<name>A0A2T1BZR2_9CYAN</name>
<keyword evidence="2" id="KW-0808">Transferase</keyword>
<evidence type="ECO:0000313" key="2">
    <source>
        <dbReference type="EMBL" id="PSB01398.1"/>
    </source>
</evidence>